<dbReference type="EMBL" id="LPWE01000014">
    <property type="protein sequence ID" value="ODR93658.1"/>
    <property type="molecule type" value="Genomic_DNA"/>
</dbReference>
<evidence type="ECO:0000313" key="2">
    <source>
        <dbReference type="Proteomes" id="UP000094172"/>
    </source>
</evidence>
<reference evidence="1 2" key="1">
    <citation type="journal article" date="2016" name="Environ. Microbiol.">
        <title>New Methyloceanibacter diversity from North Sea sediments includes methanotroph containing solely the soluble methane monooxygenase.</title>
        <authorList>
            <person name="Vekeman B."/>
            <person name="Kerckhof F.M."/>
            <person name="Cremers G."/>
            <person name="de Vos P."/>
            <person name="Vandamme P."/>
            <person name="Boon N."/>
            <person name="Op den Camp H.J."/>
            <person name="Heylen K."/>
        </authorList>
    </citation>
    <scope>NUCLEOTIDE SEQUENCE [LARGE SCALE GENOMIC DNA]</scope>
    <source>
        <strain evidence="1 2">R-67176</strain>
    </source>
</reference>
<gene>
    <name evidence="1" type="ORF">AUC70_12540</name>
</gene>
<dbReference type="STRING" id="1774970.AUC70_12540"/>
<proteinExistence type="predicted"/>
<name>A0A1E3VJG8_9HYPH</name>
<dbReference type="AlphaFoldDB" id="A0A1E3VJG8"/>
<protein>
    <submittedName>
        <fullName evidence="1">Uncharacterized protein</fullName>
    </submittedName>
</protein>
<evidence type="ECO:0000313" key="1">
    <source>
        <dbReference type="EMBL" id="ODR93658.1"/>
    </source>
</evidence>
<keyword evidence="2" id="KW-1185">Reference proteome</keyword>
<dbReference type="Proteomes" id="UP000094172">
    <property type="component" value="Unassembled WGS sequence"/>
</dbReference>
<accession>A0A1E3VJG8</accession>
<organism evidence="1 2">
    <name type="scientific">Methyloceanibacter stevinii</name>
    <dbReference type="NCBI Taxonomy" id="1774970"/>
    <lineage>
        <taxon>Bacteria</taxon>
        <taxon>Pseudomonadati</taxon>
        <taxon>Pseudomonadota</taxon>
        <taxon>Alphaproteobacteria</taxon>
        <taxon>Hyphomicrobiales</taxon>
        <taxon>Hyphomicrobiaceae</taxon>
        <taxon>Methyloceanibacter</taxon>
    </lineage>
</organism>
<comment type="caution">
    <text evidence="1">The sequence shown here is derived from an EMBL/GenBank/DDBJ whole genome shotgun (WGS) entry which is preliminary data.</text>
</comment>
<sequence length="86" mass="9792">MMHNLMTPFYGRKRFLRRRRPICFRTVARRYQLAELFGLTGAIALIWIGTQLDNRLSTVPVPEVPSVESASVDLIIGVPVGQHRSL</sequence>